<keyword evidence="5 6" id="KW-0472">Membrane</keyword>
<dbReference type="OrthoDB" id="1787043at2"/>
<protein>
    <recommendedName>
        <fullName evidence="7">RDD domain-containing protein</fullName>
    </recommendedName>
</protein>
<feature type="domain" description="RDD" evidence="7">
    <location>
        <begin position="29"/>
        <end position="109"/>
    </location>
</feature>
<dbReference type="AlphaFoldDB" id="A0A3A9K1E3"/>
<dbReference type="Pfam" id="PF06271">
    <property type="entry name" value="RDD"/>
    <property type="match status" value="1"/>
</dbReference>
<gene>
    <name evidence="8" type="ORF">CR203_14740</name>
</gene>
<comment type="caution">
    <text evidence="8">The sequence shown here is derived from an EMBL/GenBank/DDBJ whole genome shotgun (WGS) entry which is preliminary data.</text>
</comment>
<evidence type="ECO:0000256" key="2">
    <source>
        <dbReference type="ARBA" id="ARBA00022475"/>
    </source>
</evidence>
<dbReference type="GO" id="GO:0005886">
    <property type="term" value="C:plasma membrane"/>
    <property type="evidence" value="ECO:0007669"/>
    <property type="project" value="UniProtKB-SubCell"/>
</dbReference>
<evidence type="ECO:0000256" key="5">
    <source>
        <dbReference type="ARBA" id="ARBA00023136"/>
    </source>
</evidence>
<evidence type="ECO:0000256" key="4">
    <source>
        <dbReference type="ARBA" id="ARBA00022989"/>
    </source>
</evidence>
<dbReference type="InterPro" id="IPR051791">
    <property type="entry name" value="Pra-immunoreactive"/>
</dbReference>
<accession>A0A3A9K1E3</accession>
<name>A0A3A9K1E3_9BACI</name>
<dbReference type="Proteomes" id="UP000281498">
    <property type="component" value="Unassembled WGS sequence"/>
</dbReference>
<dbReference type="PANTHER" id="PTHR36115:SF9">
    <property type="entry name" value="LMO1584 PROTEIN"/>
    <property type="match status" value="1"/>
</dbReference>
<proteinExistence type="predicted"/>
<evidence type="ECO:0000259" key="7">
    <source>
        <dbReference type="Pfam" id="PF06271"/>
    </source>
</evidence>
<evidence type="ECO:0000256" key="3">
    <source>
        <dbReference type="ARBA" id="ARBA00022692"/>
    </source>
</evidence>
<evidence type="ECO:0000256" key="6">
    <source>
        <dbReference type="SAM" id="Phobius"/>
    </source>
</evidence>
<comment type="subcellular location">
    <subcellularLocation>
        <location evidence="1">Cell membrane</location>
        <topology evidence="1">Multi-pass membrane protein</topology>
    </subcellularLocation>
</comment>
<keyword evidence="4 6" id="KW-1133">Transmembrane helix</keyword>
<keyword evidence="9" id="KW-1185">Reference proteome</keyword>
<evidence type="ECO:0000256" key="1">
    <source>
        <dbReference type="ARBA" id="ARBA00004651"/>
    </source>
</evidence>
<dbReference type="PANTHER" id="PTHR36115">
    <property type="entry name" value="PROLINE-RICH ANTIGEN HOMOLOG-RELATED"/>
    <property type="match status" value="1"/>
</dbReference>
<reference evidence="8 9" key="1">
    <citation type="submission" date="2017-10" db="EMBL/GenBank/DDBJ databases">
        <title>Bacillus sp. nov., a halophilic bacterium isolated from a Keqin Lake.</title>
        <authorList>
            <person name="Wang H."/>
        </authorList>
    </citation>
    <scope>NUCLEOTIDE SEQUENCE [LARGE SCALE GENOMIC DNA]</scope>
    <source>
        <strain evidence="8 9">KCTC 13187</strain>
    </source>
</reference>
<feature type="transmembrane region" description="Helical" evidence="6">
    <location>
        <begin position="29"/>
        <end position="48"/>
    </location>
</feature>
<dbReference type="EMBL" id="PDOE01000006">
    <property type="protein sequence ID" value="RKL66547.1"/>
    <property type="molecule type" value="Genomic_DNA"/>
</dbReference>
<keyword evidence="3 6" id="KW-0812">Transmembrane</keyword>
<feature type="transmembrane region" description="Helical" evidence="6">
    <location>
        <begin position="69"/>
        <end position="95"/>
    </location>
</feature>
<evidence type="ECO:0000313" key="9">
    <source>
        <dbReference type="Proteomes" id="UP000281498"/>
    </source>
</evidence>
<sequence>MIIFLVTGIISYFLYGVFYNSDKNYPSDILRFFYTLLLPVLWSGYTIGRKMVGNRIVRMDGKKVGIGTILLRVIVAGIAYALTLGIGLIVSAFMVGIREDQRAINDFIAQTYVTTNPPTKN</sequence>
<organism evidence="8 9">
    <name type="scientific">Salipaludibacillus neizhouensis</name>
    <dbReference type="NCBI Taxonomy" id="885475"/>
    <lineage>
        <taxon>Bacteria</taxon>
        <taxon>Bacillati</taxon>
        <taxon>Bacillota</taxon>
        <taxon>Bacilli</taxon>
        <taxon>Bacillales</taxon>
        <taxon>Bacillaceae</taxon>
    </lineage>
</organism>
<evidence type="ECO:0000313" key="8">
    <source>
        <dbReference type="EMBL" id="RKL66547.1"/>
    </source>
</evidence>
<keyword evidence="2" id="KW-1003">Cell membrane</keyword>
<dbReference type="InterPro" id="IPR010432">
    <property type="entry name" value="RDD"/>
</dbReference>